<dbReference type="OMA" id="NYHPRGF"/>
<name>A0A835DIN2_TETSI</name>
<protein>
    <recommendedName>
        <fullName evidence="4">Btz domain-containing protein</fullName>
    </recommendedName>
</protein>
<dbReference type="OrthoDB" id="1920561at2759"/>
<dbReference type="AlphaFoldDB" id="A0A835DIN2"/>
<feature type="compositionally biased region" description="Basic and acidic residues" evidence="1">
    <location>
        <begin position="221"/>
        <end position="238"/>
    </location>
</feature>
<dbReference type="Proteomes" id="UP000655225">
    <property type="component" value="Unassembled WGS sequence"/>
</dbReference>
<evidence type="ECO:0008006" key="4">
    <source>
        <dbReference type="Google" id="ProtNLM"/>
    </source>
</evidence>
<feature type="region of interest" description="Disordered" evidence="1">
    <location>
        <begin position="1"/>
        <end position="164"/>
    </location>
</feature>
<dbReference type="PANTHER" id="PTHR36364">
    <property type="entry name" value="OS03G0203000 PROTEIN"/>
    <property type="match status" value="1"/>
</dbReference>
<feature type="compositionally biased region" description="Basic and acidic residues" evidence="1">
    <location>
        <begin position="268"/>
        <end position="279"/>
    </location>
</feature>
<gene>
    <name evidence="2" type="ORF">HHK36_009776</name>
</gene>
<feature type="compositionally biased region" description="Basic and acidic residues" evidence="1">
    <location>
        <begin position="73"/>
        <end position="93"/>
    </location>
</feature>
<dbReference type="EMBL" id="JABCRI010000006">
    <property type="protein sequence ID" value="KAF8404881.1"/>
    <property type="molecule type" value="Genomic_DNA"/>
</dbReference>
<feature type="compositionally biased region" description="Basic and acidic residues" evidence="1">
    <location>
        <begin position="1"/>
        <end position="21"/>
    </location>
</feature>
<dbReference type="PANTHER" id="PTHR36364:SF1">
    <property type="entry name" value="OS03G0203000 PROTEIN"/>
    <property type="match status" value="1"/>
</dbReference>
<feature type="region of interest" description="Disordered" evidence="1">
    <location>
        <begin position="219"/>
        <end position="280"/>
    </location>
</feature>
<feature type="compositionally biased region" description="Basic and acidic residues" evidence="1">
    <location>
        <begin position="122"/>
        <end position="164"/>
    </location>
</feature>
<accession>A0A835DIN2</accession>
<comment type="caution">
    <text evidence="2">The sequence shown here is derived from an EMBL/GenBank/DDBJ whole genome shotgun (WGS) entry which is preliminary data.</text>
</comment>
<keyword evidence="3" id="KW-1185">Reference proteome</keyword>
<evidence type="ECO:0000256" key="1">
    <source>
        <dbReference type="SAM" id="MobiDB-lite"/>
    </source>
</evidence>
<feature type="compositionally biased region" description="Polar residues" evidence="1">
    <location>
        <begin position="33"/>
        <end position="43"/>
    </location>
</feature>
<sequence length="320" mass="36381">MPRRETRESETKRHHERESSLKRSRRDGKLATKRTSNNHNFNSGGLADRDQKHHRRLQGALPLEAPLAPDSKIGIELDKKTDELHNGTKHSSDPTEVPRPQSYLQHNEHGSAGQGGGSFIRRTTERGWWRDSKDQSGDKSVGKRGPHDMEQRNERAQAGVDDKNIWRHDGFLELEAEAPPPARNWPAFREKKMSVDSGNAGMEVMESARLHNLDCPSSRSKIREERGGHNSRDLDRPFTGDQAPIHRGTEQRVGFPSRERFGSGGSFRGRDRFTGRNGERNQYPLHVEKWKHDLFDEANTSLTSKNEDDQIAKVEALLAL</sequence>
<proteinExistence type="predicted"/>
<reference evidence="2 3" key="1">
    <citation type="submission" date="2020-04" db="EMBL/GenBank/DDBJ databases">
        <title>Plant Genome Project.</title>
        <authorList>
            <person name="Zhang R.-G."/>
        </authorList>
    </citation>
    <scope>NUCLEOTIDE SEQUENCE [LARGE SCALE GENOMIC DNA]</scope>
    <source>
        <strain evidence="2">YNK0</strain>
        <tissue evidence="2">Leaf</tissue>
    </source>
</reference>
<evidence type="ECO:0000313" key="3">
    <source>
        <dbReference type="Proteomes" id="UP000655225"/>
    </source>
</evidence>
<organism evidence="2 3">
    <name type="scientific">Tetracentron sinense</name>
    <name type="common">Spur-leaf</name>
    <dbReference type="NCBI Taxonomy" id="13715"/>
    <lineage>
        <taxon>Eukaryota</taxon>
        <taxon>Viridiplantae</taxon>
        <taxon>Streptophyta</taxon>
        <taxon>Embryophyta</taxon>
        <taxon>Tracheophyta</taxon>
        <taxon>Spermatophyta</taxon>
        <taxon>Magnoliopsida</taxon>
        <taxon>Trochodendrales</taxon>
        <taxon>Trochodendraceae</taxon>
        <taxon>Tetracentron</taxon>
    </lineage>
</organism>
<evidence type="ECO:0000313" key="2">
    <source>
        <dbReference type="EMBL" id="KAF8404881.1"/>
    </source>
</evidence>